<feature type="signal peptide" evidence="7">
    <location>
        <begin position="1"/>
        <end position="27"/>
    </location>
</feature>
<proteinExistence type="predicted"/>
<dbReference type="InterPro" id="IPR016090">
    <property type="entry name" value="PLA2-like_dom"/>
</dbReference>
<evidence type="ECO:0000259" key="8">
    <source>
        <dbReference type="Pfam" id="PF05826"/>
    </source>
</evidence>
<evidence type="ECO:0000256" key="4">
    <source>
        <dbReference type="ARBA" id="ARBA00022963"/>
    </source>
</evidence>
<keyword evidence="10" id="KW-1185">Reference proteome</keyword>
<sequence length="288" mass="32719">MWHIMQVLTYSYILATLSLLVMQENSATPFSLQDLKFWEKSKEDDISQNNGEEKKTPLEWNGNVEELEEDKTKMDSQDESDDSTESSHIYRMLGLALFGNRSPKSEISARPISKQGWGTHPIGTQEDFILDSSSSHLKWVAYFYDQAVAAVLHDENGTMIKCTVQENRQKWEQDLALEFLGDLMPLVPLQFNPMVHLVTLCGTLNVPKNIPSPSHPDTLGSWLFDSSTLQGILPGTLWCGVRDRAKHFGELGPRYELDSCCRSHDYCPIKVLGWSTRYGVPNLNFRAM</sequence>
<evidence type="ECO:0000256" key="6">
    <source>
        <dbReference type="SAM" id="MobiDB-lite"/>
    </source>
</evidence>
<accession>A0AAN8XCD5</accession>
<feature type="domain" description="Phospholipase A2-like central" evidence="8">
    <location>
        <begin position="232"/>
        <end position="285"/>
    </location>
</feature>
<dbReference type="GO" id="GO:0050482">
    <property type="term" value="P:arachidonate secretion"/>
    <property type="evidence" value="ECO:0007669"/>
    <property type="project" value="InterPro"/>
</dbReference>
<evidence type="ECO:0000313" key="9">
    <source>
        <dbReference type="EMBL" id="KAK7076799.1"/>
    </source>
</evidence>
<keyword evidence="7" id="KW-0732">Signal</keyword>
<keyword evidence="5" id="KW-0443">Lipid metabolism</keyword>
<dbReference type="Gene3D" id="1.20.90.10">
    <property type="entry name" value="Phospholipase A2 domain"/>
    <property type="match status" value="1"/>
</dbReference>
<evidence type="ECO:0000256" key="2">
    <source>
        <dbReference type="ARBA" id="ARBA00004613"/>
    </source>
</evidence>
<evidence type="ECO:0000256" key="7">
    <source>
        <dbReference type="SAM" id="SignalP"/>
    </source>
</evidence>
<dbReference type="Proteomes" id="UP001381693">
    <property type="component" value="Unassembled WGS sequence"/>
</dbReference>
<evidence type="ECO:0000256" key="1">
    <source>
        <dbReference type="ARBA" id="ARBA00001913"/>
    </source>
</evidence>
<dbReference type="PANTHER" id="PTHR12253">
    <property type="entry name" value="RH14732P"/>
    <property type="match status" value="1"/>
</dbReference>
<dbReference type="GO" id="GO:0006644">
    <property type="term" value="P:phospholipid metabolic process"/>
    <property type="evidence" value="ECO:0007669"/>
    <property type="project" value="InterPro"/>
</dbReference>
<evidence type="ECO:0000313" key="10">
    <source>
        <dbReference type="Proteomes" id="UP001381693"/>
    </source>
</evidence>
<evidence type="ECO:0000256" key="3">
    <source>
        <dbReference type="ARBA" id="ARBA00022525"/>
    </source>
</evidence>
<gene>
    <name evidence="9" type="ORF">SK128_008113</name>
</gene>
<dbReference type="GO" id="GO:0005576">
    <property type="term" value="C:extracellular region"/>
    <property type="evidence" value="ECO:0007669"/>
    <property type="project" value="UniProtKB-SubCell"/>
</dbReference>
<feature type="chain" id="PRO_5042936214" description="Phospholipase A2-like central domain-containing protein" evidence="7">
    <location>
        <begin position="28"/>
        <end position="288"/>
    </location>
</feature>
<protein>
    <recommendedName>
        <fullName evidence="8">Phospholipase A2-like central domain-containing protein</fullName>
    </recommendedName>
</protein>
<reference evidence="9 10" key="1">
    <citation type="submission" date="2023-11" db="EMBL/GenBank/DDBJ databases">
        <title>Halocaridina rubra genome assembly.</title>
        <authorList>
            <person name="Smith C."/>
        </authorList>
    </citation>
    <scope>NUCLEOTIDE SEQUENCE [LARGE SCALE GENOMIC DNA]</scope>
    <source>
        <strain evidence="9">EP-1</strain>
        <tissue evidence="9">Whole</tissue>
    </source>
</reference>
<feature type="region of interest" description="Disordered" evidence="6">
    <location>
        <begin position="43"/>
        <end position="63"/>
    </location>
</feature>
<dbReference type="AlphaFoldDB" id="A0AAN8XCD5"/>
<dbReference type="GO" id="GO:0016042">
    <property type="term" value="P:lipid catabolic process"/>
    <property type="evidence" value="ECO:0007669"/>
    <property type="project" value="UniProtKB-KW"/>
</dbReference>
<dbReference type="InterPro" id="IPR033113">
    <property type="entry name" value="PLA2_histidine"/>
</dbReference>
<comment type="cofactor">
    <cofactor evidence="1">
        <name>Ca(2+)</name>
        <dbReference type="ChEBI" id="CHEBI:29108"/>
    </cofactor>
</comment>
<organism evidence="9 10">
    <name type="scientific">Halocaridina rubra</name>
    <name type="common">Hawaiian red shrimp</name>
    <dbReference type="NCBI Taxonomy" id="373956"/>
    <lineage>
        <taxon>Eukaryota</taxon>
        <taxon>Metazoa</taxon>
        <taxon>Ecdysozoa</taxon>
        <taxon>Arthropoda</taxon>
        <taxon>Crustacea</taxon>
        <taxon>Multicrustacea</taxon>
        <taxon>Malacostraca</taxon>
        <taxon>Eumalacostraca</taxon>
        <taxon>Eucarida</taxon>
        <taxon>Decapoda</taxon>
        <taxon>Pleocyemata</taxon>
        <taxon>Caridea</taxon>
        <taxon>Atyoidea</taxon>
        <taxon>Atyidae</taxon>
        <taxon>Halocaridina</taxon>
    </lineage>
</organism>
<feature type="compositionally biased region" description="Basic and acidic residues" evidence="6">
    <location>
        <begin position="43"/>
        <end position="57"/>
    </location>
</feature>
<keyword evidence="3" id="KW-0964">Secreted</keyword>
<dbReference type="SUPFAM" id="SSF48619">
    <property type="entry name" value="Phospholipase A2, PLA2"/>
    <property type="match status" value="1"/>
</dbReference>
<dbReference type="Pfam" id="PF05826">
    <property type="entry name" value="Phospholip_A2_2"/>
    <property type="match status" value="1"/>
</dbReference>
<dbReference type="InterPro" id="IPR036444">
    <property type="entry name" value="PLipase_A2_dom_sf"/>
</dbReference>
<name>A0AAN8XCD5_HALRR</name>
<dbReference type="EMBL" id="JAXCGZ010009548">
    <property type="protein sequence ID" value="KAK7076799.1"/>
    <property type="molecule type" value="Genomic_DNA"/>
</dbReference>
<keyword evidence="4" id="KW-0442">Lipid degradation</keyword>
<dbReference type="GO" id="GO:0004623">
    <property type="term" value="F:phospholipase A2 activity"/>
    <property type="evidence" value="ECO:0007669"/>
    <property type="project" value="InterPro"/>
</dbReference>
<evidence type="ECO:0000256" key="5">
    <source>
        <dbReference type="ARBA" id="ARBA00023098"/>
    </source>
</evidence>
<comment type="subcellular location">
    <subcellularLocation>
        <location evidence="2">Secreted</location>
    </subcellularLocation>
</comment>
<comment type="caution">
    <text evidence="9">The sequence shown here is derived from an EMBL/GenBank/DDBJ whole genome shotgun (WGS) entry which is preliminary data.</text>
</comment>
<dbReference type="PROSITE" id="PS00118">
    <property type="entry name" value="PA2_HIS"/>
    <property type="match status" value="1"/>
</dbReference>